<feature type="non-terminal residue" evidence="1">
    <location>
        <position position="318"/>
    </location>
</feature>
<keyword evidence="2" id="KW-1185">Reference proteome</keyword>
<dbReference type="Proteomes" id="UP000789860">
    <property type="component" value="Unassembled WGS sequence"/>
</dbReference>
<dbReference type="EMBL" id="CAJVPM010013170">
    <property type="protein sequence ID" value="CAG8593140.1"/>
    <property type="molecule type" value="Genomic_DNA"/>
</dbReference>
<comment type="caution">
    <text evidence="1">The sequence shown here is derived from an EMBL/GenBank/DDBJ whole genome shotgun (WGS) entry which is preliminary data.</text>
</comment>
<name>A0ACA9MHL6_9GLOM</name>
<reference evidence="1" key="1">
    <citation type="submission" date="2021-06" db="EMBL/GenBank/DDBJ databases">
        <authorList>
            <person name="Kallberg Y."/>
            <person name="Tangrot J."/>
            <person name="Rosling A."/>
        </authorList>
    </citation>
    <scope>NUCLEOTIDE SEQUENCE</scope>
    <source>
        <strain evidence="1">AU212A</strain>
    </source>
</reference>
<gene>
    <name evidence="1" type="ORF">SCALOS_LOCUS6654</name>
</gene>
<proteinExistence type="predicted"/>
<feature type="non-terminal residue" evidence="1">
    <location>
        <position position="1"/>
    </location>
</feature>
<accession>A0ACA9MHL6</accession>
<organism evidence="1 2">
    <name type="scientific">Scutellospora calospora</name>
    <dbReference type="NCBI Taxonomy" id="85575"/>
    <lineage>
        <taxon>Eukaryota</taxon>
        <taxon>Fungi</taxon>
        <taxon>Fungi incertae sedis</taxon>
        <taxon>Mucoromycota</taxon>
        <taxon>Glomeromycotina</taxon>
        <taxon>Glomeromycetes</taxon>
        <taxon>Diversisporales</taxon>
        <taxon>Gigasporaceae</taxon>
        <taxon>Scutellospora</taxon>
    </lineage>
</organism>
<protein>
    <submittedName>
        <fullName evidence="1">2003_t:CDS:1</fullName>
    </submittedName>
</protein>
<sequence length="318" mass="35271">EILTLSQQNDNTSSTVATGSSLKRNSDCLNMVPLKVSNDFNNIDISLLTTNESNTSRITIPKTSDNEVLLDDASIGHIMNIVDTIGLDPEPESKLISYDDNLPEIHSLNLHNNSSKINYGYAEVSCDKSLTSSENAEDCSNNDYIVNDDDETKLRRSKSNLSRKSSIRQKSLDNGGRLLSRTSTVNSNLSTTEIIEEDLKESDTININNTKKNGVNRSLHFTKRVKSIKFLNNLFKSKMCDQDKYVSSSMNNIPPPPTISSFSEGLAAGKLSSPSTDNNNNNNRKHDERNGSDVNESKKVVNNGYSNFYLAMPNGQWM</sequence>
<evidence type="ECO:0000313" key="2">
    <source>
        <dbReference type="Proteomes" id="UP000789860"/>
    </source>
</evidence>
<evidence type="ECO:0000313" key="1">
    <source>
        <dbReference type="EMBL" id="CAG8593140.1"/>
    </source>
</evidence>